<feature type="region of interest" description="Disordered" evidence="7">
    <location>
        <begin position="91"/>
        <end position="115"/>
    </location>
</feature>
<dbReference type="GO" id="GO:0000976">
    <property type="term" value="F:transcription cis-regulatory region binding"/>
    <property type="evidence" value="ECO:0007669"/>
    <property type="project" value="TreeGrafter"/>
</dbReference>
<dbReference type="InterPro" id="IPR003657">
    <property type="entry name" value="WRKY_dom"/>
</dbReference>
<evidence type="ECO:0000256" key="4">
    <source>
        <dbReference type="ARBA" id="ARBA00023163"/>
    </source>
</evidence>
<gene>
    <name evidence="9" type="ORF">OLEA9_A032193</name>
</gene>
<dbReference type="GO" id="GO:0003700">
    <property type="term" value="F:DNA-binding transcription factor activity"/>
    <property type="evidence" value="ECO:0007669"/>
    <property type="project" value="InterPro"/>
</dbReference>
<dbReference type="PANTHER" id="PTHR32096">
    <property type="entry name" value="WRKY TRANSCRIPTION FACTOR 30-RELATED-RELATED"/>
    <property type="match status" value="1"/>
</dbReference>
<keyword evidence="4" id="KW-0804">Transcription</keyword>
<comment type="similarity">
    <text evidence="6">Belongs to the WRKY group II-e family.</text>
</comment>
<keyword evidence="5" id="KW-0539">Nucleus</keyword>
<proteinExistence type="inferred from homology"/>
<accession>A0A8S0SI33</accession>
<dbReference type="OrthoDB" id="1077642at2759"/>
<dbReference type="GO" id="GO:0005634">
    <property type="term" value="C:nucleus"/>
    <property type="evidence" value="ECO:0007669"/>
    <property type="project" value="UniProtKB-SubCell"/>
</dbReference>
<evidence type="ECO:0000256" key="3">
    <source>
        <dbReference type="ARBA" id="ARBA00023125"/>
    </source>
</evidence>
<dbReference type="EMBL" id="CACTIH010005436">
    <property type="protein sequence ID" value="CAA2992409.1"/>
    <property type="molecule type" value="Genomic_DNA"/>
</dbReference>
<evidence type="ECO:0000256" key="7">
    <source>
        <dbReference type="SAM" id="MobiDB-lite"/>
    </source>
</evidence>
<reference evidence="9 10" key="1">
    <citation type="submission" date="2019-12" db="EMBL/GenBank/DDBJ databases">
        <authorList>
            <person name="Alioto T."/>
            <person name="Alioto T."/>
            <person name="Gomez Garrido J."/>
        </authorList>
    </citation>
    <scope>NUCLEOTIDE SEQUENCE [LARGE SCALE GENOMIC DNA]</scope>
</reference>
<dbReference type="SMART" id="SM00774">
    <property type="entry name" value="WRKY"/>
    <property type="match status" value="1"/>
</dbReference>
<dbReference type="FunFam" id="2.20.25.80:FF:000007">
    <property type="entry name" value="WRKY transcription factor 22"/>
    <property type="match status" value="1"/>
</dbReference>
<organism evidence="9 10">
    <name type="scientific">Olea europaea subsp. europaea</name>
    <dbReference type="NCBI Taxonomy" id="158383"/>
    <lineage>
        <taxon>Eukaryota</taxon>
        <taxon>Viridiplantae</taxon>
        <taxon>Streptophyta</taxon>
        <taxon>Embryophyta</taxon>
        <taxon>Tracheophyta</taxon>
        <taxon>Spermatophyta</taxon>
        <taxon>Magnoliopsida</taxon>
        <taxon>eudicotyledons</taxon>
        <taxon>Gunneridae</taxon>
        <taxon>Pentapetalae</taxon>
        <taxon>asterids</taxon>
        <taxon>lamiids</taxon>
        <taxon>Lamiales</taxon>
        <taxon>Oleaceae</taxon>
        <taxon>Oleeae</taxon>
        <taxon>Olea</taxon>
    </lineage>
</organism>
<feature type="compositionally biased region" description="Polar residues" evidence="7">
    <location>
        <begin position="102"/>
        <end position="115"/>
    </location>
</feature>
<dbReference type="Pfam" id="PF03106">
    <property type="entry name" value="WRKY"/>
    <property type="match status" value="1"/>
</dbReference>
<keyword evidence="3" id="KW-0238">DNA-binding</keyword>
<evidence type="ECO:0000313" key="10">
    <source>
        <dbReference type="Proteomes" id="UP000594638"/>
    </source>
</evidence>
<sequence>MEEFCGMENWGLQAVVRGSSGDFTNITGVDDQNSIFGIDLKYDHEFVFDSPEICEAVNFFGDELEELYKPFYPAVTNSVPAETVVEFKEETPANVVQEKQTDYNPSETSDSTTRTNAYTPKYKRRKNQHKRVVVQVSAEGLSSDIWAWRKYGQKPIKGSPYPRSYYRCSSSKGCLARKQVEQSCTDPGMFIITYTAEHSHGKPTRRNSLAGTIRQKFPASKSPNYRSNIKQETTEDSISDLRIFAPETVLPSPVEEEFLQAKCNQEGKEDDELIFSDDFFSGLEEFDGFNLEILPISCHSSAQQFPLSSC</sequence>
<keyword evidence="2" id="KW-0805">Transcription regulation</keyword>
<dbReference type="PROSITE" id="PS50811">
    <property type="entry name" value="WRKY"/>
    <property type="match status" value="1"/>
</dbReference>
<dbReference type="InterPro" id="IPR044810">
    <property type="entry name" value="WRKY_plant"/>
</dbReference>
<name>A0A8S0SI33_OLEEU</name>
<dbReference type="Gramene" id="OE9A032193T1">
    <property type="protein sequence ID" value="OE9A032193C1"/>
    <property type="gene ID" value="OE9A032193"/>
</dbReference>
<dbReference type="InterPro" id="IPR036576">
    <property type="entry name" value="WRKY_dom_sf"/>
</dbReference>
<keyword evidence="10" id="KW-1185">Reference proteome</keyword>
<dbReference type="Proteomes" id="UP000594638">
    <property type="component" value="Unassembled WGS sequence"/>
</dbReference>
<dbReference type="PANTHER" id="PTHR32096:SF61">
    <property type="entry name" value="WRKY TRANSCRIPTION FACTOR 22"/>
    <property type="match status" value="1"/>
</dbReference>
<comment type="subcellular location">
    <subcellularLocation>
        <location evidence="1">Nucleus</location>
    </subcellularLocation>
</comment>
<evidence type="ECO:0000256" key="6">
    <source>
        <dbReference type="ARBA" id="ARBA00060761"/>
    </source>
</evidence>
<dbReference type="Gene3D" id="2.20.25.80">
    <property type="entry name" value="WRKY domain"/>
    <property type="match status" value="1"/>
</dbReference>
<feature type="domain" description="WRKY" evidence="8">
    <location>
        <begin position="137"/>
        <end position="203"/>
    </location>
</feature>
<dbReference type="AlphaFoldDB" id="A0A8S0SI33"/>
<dbReference type="SUPFAM" id="SSF118290">
    <property type="entry name" value="WRKY DNA-binding domain"/>
    <property type="match status" value="1"/>
</dbReference>
<evidence type="ECO:0000256" key="5">
    <source>
        <dbReference type="ARBA" id="ARBA00023242"/>
    </source>
</evidence>
<evidence type="ECO:0000313" key="9">
    <source>
        <dbReference type="EMBL" id="CAA2992409.1"/>
    </source>
</evidence>
<comment type="caution">
    <text evidence="9">The sequence shown here is derived from an EMBL/GenBank/DDBJ whole genome shotgun (WGS) entry which is preliminary data.</text>
</comment>
<protein>
    <submittedName>
        <fullName evidence="9">Probable WRKY transcription factor 29</fullName>
    </submittedName>
</protein>
<evidence type="ECO:0000256" key="2">
    <source>
        <dbReference type="ARBA" id="ARBA00023015"/>
    </source>
</evidence>
<evidence type="ECO:0000256" key="1">
    <source>
        <dbReference type="ARBA" id="ARBA00004123"/>
    </source>
</evidence>
<evidence type="ECO:0000259" key="8">
    <source>
        <dbReference type="PROSITE" id="PS50811"/>
    </source>
</evidence>